<evidence type="ECO:0000259" key="5">
    <source>
        <dbReference type="PROSITE" id="PS50931"/>
    </source>
</evidence>
<evidence type="ECO:0000313" key="7">
    <source>
        <dbReference type="Proteomes" id="UP001139028"/>
    </source>
</evidence>
<dbReference type="GO" id="GO:0003700">
    <property type="term" value="F:DNA-binding transcription factor activity"/>
    <property type="evidence" value="ECO:0007669"/>
    <property type="project" value="InterPro"/>
</dbReference>
<evidence type="ECO:0000256" key="1">
    <source>
        <dbReference type="ARBA" id="ARBA00009437"/>
    </source>
</evidence>
<dbReference type="Pfam" id="PF00126">
    <property type="entry name" value="HTH_1"/>
    <property type="match status" value="1"/>
</dbReference>
<dbReference type="PANTHER" id="PTHR30537">
    <property type="entry name" value="HTH-TYPE TRANSCRIPTIONAL REGULATOR"/>
    <property type="match status" value="1"/>
</dbReference>
<dbReference type="Gene3D" id="3.40.190.290">
    <property type="match status" value="1"/>
</dbReference>
<dbReference type="Pfam" id="PF03466">
    <property type="entry name" value="LysR_substrate"/>
    <property type="match status" value="1"/>
</dbReference>
<evidence type="ECO:0000256" key="2">
    <source>
        <dbReference type="ARBA" id="ARBA00023015"/>
    </source>
</evidence>
<keyword evidence="3" id="KW-0238">DNA-binding</keyword>
<dbReference type="InterPro" id="IPR000847">
    <property type="entry name" value="LysR_HTH_N"/>
</dbReference>
<gene>
    <name evidence="6" type="ORF">MO867_18305</name>
</gene>
<keyword evidence="2" id="KW-0805">Transcription regulation</keyword>
<dbReference type="AlphaFoldDB" id="A0A9X2EVK4"/>
<name>A0A9X2EVK4_9GAMM</name>
<dbReference type="RefSeq" id="WP_252471868.1">
    <property type="nucleotide sequence ID" value="NZ_JALBWM010000120.1"/>
</dbReference>
<dbReference type="GO" id="GO:0006351">
    <property type="term" value="P:DNA-templated transcription"/>
    <property type="evidence" value="ECO:0007669"/>
    <property type="project" value="TreeGrafter"/>
</dbReference>
<reference evidence="6" key="1">
    <citation type="journal article" date="2022" name="Arch. Microbiol.">
        <title>Microbulbifer okhotskensis sp. nov., isolated from a deep bottom sediment of the Okhotsk Sea.</title>
        <authorList>
            <person name="Romanenko L."/>
            <person name="Kurilenko V."/>
            <person name="Otstavnykh N."/>
            <person name="Velansky P."/>
            <person name="Isaeva M."/>
            <person name="Mikhailov V."/>
        </authorList>
    </citation>
    <scope>NUCLEOTIDE SEQUENCE</scope>
    <source>
        <strain evidence="6">OS29</strain>
    </source>
</reference>
<dbReference type="PANTHER" id="PTHR30537:SF5">
    <property type="entry name" value="HTH-TYPE TRANSCRIPTIONAL ACTIVATOR TTDR-RELATED"/>
    <property type="match status" value="1"/>
</dbReference>
<dbReference type="InterPro" id="IPR058163">
    <property type="entry name" value="LysR-type_TF_proteobact-type"/>
</dbReference>
<dbReference type="InterPro" id="IPR036388">
    <property type="entry name" value="WH-like_DNA-bd_sf"/>
</dbReference>
<organism evidence="6 7">
    <name type="scientific">Microbulbifer okhotskensis</name>
    <dbReference type="NCBI Taxonomy" id="2926617"/>
    <lineage>
        <taxon>Bacteria</taxon>
        <taxon>Pseudomonadati</taxon>
        <taxon>Pseudomonadota</taxon>
        <taxon>Gammaproteobacteria</taxon>
        <taxon>Cellvibrionales</taxon>
        <taxon>Microbulbiferaceae</taxon>
        <taxon>Microbulbifer</taxon>
    </lineage>
</organism>
<accession>A0A9X2EVK4</accession>
<dbReference type="InterPro" id="IPR005119">
    <property type="entry name" value="LysR_subst-bd"/>
</dbReference>
<comment type="similarity">
    <text evidence="1">Belongs to the LysR transcriptional regulatory family.</text>
</comment>
<dbReference type="FunFam" id="1.10.10.10:FF:000001">
    <property type="entry name" value="LysR family transcriptional regulator"/>
    <property type="match status" value="1"/>
</dbReference>
<dbReference type="InterPro" id="IPR036390">
    <property type="entry name" value="WH_DNA-bd_sf"/>
</dbReference>
<keyword evidence="7" id="KW-1185">Reference proteome</keyword>
<dbReference type="GO" id="GO:0043565">
    <property type="term" value="F:sequence-specific DNA binding"/>
    <property type="evidence" value="ECO:0007669"/>
    <property type="project" value="TreeGrafter"/>
</dbReference>
<keyword evidence="4" id="KW-0804">Transcription</keyword>
<evidence type="ECO:0000256" key="4">
    <source>
        <dbReference type="ARBA" id="ARBA00023163"/>
    </source>
</evidence>
<dbReference type="Gene3D" id="1.10.10.10">
    <property type="entry name" value="Winged helix-like DNA-binding domain superfamily/Winged helix DNA-binding domain"/>
    <property type="match status" value="1"/>
</dbReference>
<evidence type="ECO:0000313" key="6">
    <source>
        <dbReference type="EMBL" id="MCO1336288.1"/>
    </source>
</evidence>
<proteinExistence type="inferred from homology"/>
<dbReference type="SUPFAM" id="SSF53850">
    <property type="entry name" value="Periplasmic binding protein-like II"/>
    <property type="match status" value="1"/>
</dbReference>
<comment type="caution">
    <text evidence="6">The sequence shown here is derived from an EMBL/GenBank/DDBJ whole genome shotgun (WGS) entry which is preliminary data.</text>
</comment>
<protein>
    <submittedName>
        <fullName evidence="6">LysR substrate-binding domain-containing protein</fullName>
    </submittedName>
</protein>
<dbReference type="SUPFAM" id="SSF46785">
    <property type="entry name" value="Winged helix' DNA-binding domain"/>
    <property type="match status" value="1"/>
</dbReference>
<dbReference type="EMBL" id="JALBWM010000120">
    <property type="protein sequence ID" value="MCO1336288.1"/>
    <property type="molecule type" value="Genomic_DNA"/>
</dbReference>
<sequence length="304" mass="33485">MNNLSWRAIRAFILVADAGSFTAAARDNGYSKANLSQLVTELETALGIQLLYRTTRQLRLTEIGEGYYCRCKQAMQQLDSAAEWACESKGGVEGKIRINAVGGVIGEDLIAPLVIDFQQANPGVRVHLDFSSTRVNLIEDQYDLVIRMGALTDSSLIVRKLHSIKTCYVASPSFLQKHGPIAKPADLASVPLISGSVDQWLLTRDKSQQVVQVDNSTKLVSGRVMHRAALTGLGVTRLADIYVQADINSGRLVEILPGWSESTELSMVCPPLRHQLARVRNLMQWLKEGFSERYSQTLQMGPIG</sequence>
<dbReference type="PROSITE" id="PS50931">
    <property type="entry name" value="HTH_LYSR"/>
    <property type="match status" value="1"/>
</dbReference>
<evidence type="ECO:0000256" key="3">
    <source>
        <dbReference type="ARBA" id="ARBA00023125"/>
    </source>
</evidence>
<dbReference type="CDD" id="cd08422">
    <property type="entry name" value="PBP2_CrgA_like"/>
    <property type="match status" value="1"/>
</dbReference>
<dbReference type="Proteomes" id="UP001139028">
    <property type="component" value="Unassembled WGS sequence"/>
</dbReference>
<feature type="domain" description="HTH lysR-type" evidence="5">
    <location>
        <begin position="4"/>
        <end position="61"/>
    </location>
</feature>